<accession>A0A8K0RUJ0</accession>
<evidence type="ECO:0000313" key="3">
    <source>
        <dbReference type="Proteomes" id="UP000813427"/>
    </source>
</evidence>
<evidence type="ECO:0000313" key="2">
    <source>
        <dbReference type="EMBL" id="KAH7238590.1"/>
    </source>
</evidence>
<comment type="caution">
    <text evidence="2">The sequence shown here is derived from an EMBL/GenBank/DDBJ whole genome shotgun (WGS) entry which is preliminary data.</text>
</comment>
<name>A0A8K0RUJ0_9HYPO</name>
<feature type="region of interest" description="Disordered" evidence="1">
    <location>
        <begin position="29"/>
        <end position="113"/>
    </location>
</feature>
<keyword evidence="3" id="KW-1185">Reference proteome</keyword>
<feature type="compositionally biased region" description="Polar residues" evidence="1">
    <location>
        <begin position="345"/>
        <end position="355"/>
    </location>
</feature>
<feature type="compositionally biased region" description="Low complexity" evidence="1">
    <location>
        <begin position="38"/>
        <end position="48"/>
    </location>
</feature>
<dbReference type="Proteomes" id="UP000813427">
    <property type="component" value="Unassembled WGS sequence"/>
</dbReference>
<feature type="compositionally biased region" description="Basic and acidic residues" evidence="1">
    <location>
        <begin position="76"/>
        <end position="104"/>
    </location>
</feature>
<evidence type="ECO:0000256" key="1">
    <source>
        <dbReference type="SAM" id="MobiDB-lite"/>
    </source>
</evidence>
<reference evidence="2" key="1">
    <citation type="journal article" date="2021" name="Nat. Commun.">
        <title>Genetic determinants of endophytism in the Arabidopsis root mycobiome.</title>
        <authorList>
            <person name="Mesny F."/>
            <person name="Miyauchi S."/>
            <person name="Thiergart T."/>
            <person name="Pickel B."/>
            <person name="Atanasova L."/>
            <person name="Karlsson M."/>
            <person name="Huettel B."/>
            <person name="Barry K.W."/>
            <person name="Haridas S."/>
            <person name="Chen C."/>
            <person name="Bauer D."/>
            <person name="Andreopoulos W."/>
            <person name="Pangilinan J."/>
            <person name="LaButti K."/>
            <person name="Riley R."/>
            <person name="Lipzen A."/>
            <person name="Clum A."/>
            <person name="Drula E."/>
            <person name="Henrissat B."/>
            <person name="Kohler A."/>
            <person name="Grigoriev I.V."/>
            <person name="Martin F.M."/>
            <person name="Hacquard S."/>
        </authorList>
    </citation>
    <scope>NUCLEOTIDE SEQUENCE</scope>
    <source>
        <strain evidence="2">MPI-SDFR-AT-0068</strain>
    </source>
</reference>
<dbReference type="EMBL" id="JAGPXF010000006">
    <property type="protein sequence ID" value="KAH7238590.1"/>
    <property type="molecule type" value="Genomic_DNA"/>
</dbReference>
<gene>
    <name evidence="2" type="ORF">BKA59DRAFT_558049</name>
</gene>
<protein>
    <submittedName>
        <fullName evidence="2">Uncharacterized protein</fullName>
    </submittedName>
</protein>
<feature type="region of interest" description="Disordered" evidence="1">
    <location>
        <begin position="317"/>
        <end position="357"/>
    </location>
</feature>
<proteinExistence type="predicted"/>
<dbReference type="OrthoDB" id="5062424at2759"/>
<sequence length="597" mass="68153">MASKDPSASCAQPPPDLLVEKVYQPMALLKRNGRQMDSCPFSSSPSPSNVKSFTPRTRKALEDYLCSSHSGPTSSVDKHTPPPKPKDQKSKKPKKDPELEQEQKKRWKIKPKKLAADEPDQVLRGQFVGPPAGIPPFDREKKWNNSYPYPANEDWPEEDEFNFTPKVAAEPIDLEPALFNLELESEVHFLEPLHVQGAIRHEYAAHAAEGKQSHDKILRDMNEARRMGAEKTAIKEFDFNKTTAPVEHRIPRPEMQQGIYDHRVKISGLTRKIAVCDGTLAGIIAGEFTYRPDYAHLPPTEKQMAILRDAESLRGLYPQEKPTKSNESAPSKESSASERSVSLEKCSTSHDSTPEPSLYDQWLKKQWANVCTAAKWVDEEEASAKRKAFKEALSKQLDARFPAPMTAPVDDTVEDEERKWAAKHFPYLPPKTETDPQRQNMWDTPLKVDVPRWFPAFAKSGVVRLDKCNSKEKQYQEFITTVWRLESQMLNNKNKSDKWDKKWHEPSARWTEPFQQTGDRKYDFFEKTMPEDLFEDDLIAGEFSFDDVFEMDKDAEKSYGKKKPEVLLQEIDMAVKKAIAKVVVGEAVGQVVARHSR</sequence>
<dbReference type="AlphaFoldDB" id="A0A8K0RUJ0"/>
<organism evidence="2 3">
    <name type="scientific">Fusarium tricinctum</name>
    <dbReference type="NCBI Taxonomy" id="61284"/>
    <lineage>
        <taxon>Eukaryota</taxon>
        <taxon>Fungi</taxon>
        <taxon>Dikarya</taxon>
        <taxon>Ascomycota</taxon>
        <taxon>Pezizomycotina</taxon>
        <taxon>Sordariomycetes</taxon>
        <taxon>Hypocreomycetidae</taxon>
        <taxon>Hypocreales</taxon>
        <taxon>Nectriaceae</taxon>
        <taxon>Fusarium</taxon>
        <taxon>Fusarium tricinctum species complex</taxon>
    </lineage>
</organism>
<feature type="compositionally biased region" description="Low complexity" evidence="1">
    <location>
        <begin position="325"/>
        <end position="344"/>
    </location>
</feature>